<organism evidence="3 4">
    <name type="scientific">Flavobacterium solisilvae</name>
    <dbReference type="NCBI Taxonomy" id="1852019"/>
    <lineage>
        <taxon>Bacteria</taxon>
        <taxon>Pseudomonadati</taxon>
        <taxon>Bacteroidota</taxon>
        <taxon>Flavobacteriia</taxon>
        <taxon>Flavobacteriales</taxon>
        <taxon>Flavobacteriaceae</taxon>
        <taxon>Flavobacterium</taxon>
    </lineage>
</organism>
<keyword evidence="4" id="KW-1185">Reference proteome</keyword>
<dbReference type="InterPro" id="IPR025269">
    <property type="entry name" value="SAM-like_dom"/>
</dbReference>
<feature type="domain" description="Phage integrase SAM-like" evidence="2">
    <location>
        <begin position="89"/>
        <end position="182"/>
    </location>
</feature>
<name>A0ABX1QRY4_9FLAO</name>
<dbReference type="InterPro" id="IPR013762">
    <property type="entry name" value="Integrase-like_cat_sf"/>
</dbReference>
<evidence type="ECO:0000313" key="4">
    <source>
        <dbReference type="Proteomes" id="UP000767947"/>
    </source>
</evidence>
<evidence type="ECO:0000256" key="1">
    <source>
        <dbReference type="ARBA" id="ARBA00023172"/>
    </source>
</evidence>
<reference evidence="3 4" key="1">
    <citation type="submission" date="2020-02" db="EMBL/GenBank/DDBJ databases">
        <title>Flavobacterium sp. genome.</title>
        <authorList>
            <person name="Jung H.S."/>
            <person name="Baek J.H."/>
            <person name="Jeon C.O."/>
        </authorList>
    </citation>
    <scope>NUCLEOTIDE SEQUENCE [LARGE SCALE GENOMIC DNA]</scope>
    <source>
        <strain evidence="3 4">SE-s27</strain>
    </source>
</reference>
<dbReference type="Gene3D" id="1.10.443.10">
    <property type="entry name" value="Intergrase catalytic core"/>
    <property type="match status" value="1"/>
</dbReference>
<evidence type="ECO:0000259" key="2">
    <source>
        <dbReference type="Pfam" id="PF13102"/>
    </source>
</evidence>
<keyword evidence="1" id="KW-0233">DNA recombination</keyword>
<dbReference type="RefSeq" id="WP_169522643.1">
    <property type="nucleotide sequence ID" value="NZ_JAAMPT010000193.1"/>
</dbReference>
<gene>
    <name evidence="3" type="ORF">G6042_02280</name>
</gene>
<dbReference type="EMBL" id="JAAMPT010000193">
    <property type="protein sequence ID" value="NMH24093.1"/>
    <property type="molecule type" value="Genomic_DNA"/>
</dbReference>
<proteinExistence type="predicted"/>
<evidence type="ECO:0000313" key="3">
    <source>
        <dbReference type="EMBL" id="NMH24093.1"/>
    </source>
</evidence>
<protein>
    <submittedName>
        <fullName evidence="3">Site-specific integrase</fullName>
    </submittedName>
</protein>
<dbReference type="Pfam" id="PF13102">
    <property type="entry name" value="Phage_int_SAM_5"/>
    <property type="match status" value="1"/>
</dbReference>
<sequence>MEVKASVIFSKKRKGDEQGYLHVLYRRGAERAKVSLEFTMTKEQFDDLYDKRFQRFIPTKKIDFKSINERIEINLKRNPFDNKKTSYTFLSYFEYKKSMLSNHSTINIHSTCLTNLKIYLSSIGRKDIKFEDFDNDFILRMKSYFKQKGLQDSSIRLYLNTYSSIFNSAAKDKVFTQVNPFVQHKIKVVGKPKKVLTEMDIKNLQKLKPSDEYFLESRMFLFSFLGNGLRCSDMMLLKNCNFTNRNAIEYIQMKTGTSMKLTYNTQLTKVILDIIGMGDVIDKLKSTYSGYIENLTYNGCIKQIYQRLNEEYFEGYKDDTLLAENSPFEKHKGFIVKKSDQEIRTLIDYSYDILREITVTARMKLVEYFKKQKPNELLFKDFIKSDVFNDYDKKLPFNKEQFDIYKSKFTSYNAKIKRMSKKYDLTLTNPTTHSARFTFTNILLSMDSINLNDIRIALGHTSLITTQKYLQTGFDFKKSDALNERLNSIFE</sequence>
<comment type="caution">
    <text evidence="3">The sequence shown here is derived from an EMBL/GenBank/DDBJ whole genome shotgun (WGS) entry which is preliminary data.</text>
</comment>
<dbReference type="InterPro" id="IPR011010">
    <property type="entry name" value="DNA_brk_join_enz"/>
</dbReference>
<accession>A0ABX1QRY4</accession>
<dbReference type="Proteomes" id="UP000767947">
    <property type="component" value="Unassembled WGS sequence"/>
</dbReference>
<dbReference type="SUPFAM" id="SSF56349">
    <property type="entry name" value="DNA breaking-rejoining enzymes"/>
    <property type="match status" value="2"/>
</dbReference>